<comment type="caution">
    <text evidence="2">The sequence shown here is derived from an EMBL/GenBank/DDBJ whole genome shotgun (WGS) entry which is preliminary data.</text>
</comment>
<protein>
    <submittedName>
        <fullName evidence="2">Putative ATP-dependent helicase 25</fullName>
    </submittedName>
</protein>
<gene>
    <name evidence="2" type="primary">25</name>
    <name evidence="2" type="ORF">EYF80_011751</name>
</gene>
<keyword evidence="2" id="KW-0067">ATP-binding</keyword>
<accession>A0A4Z2IJM4</accession>
<dbReference type="AlphaFoldDB" id="A0A4Z2IJM4"/>
<feature type="region of interest" description="Disordered" evidence="1">
    <location>
        <begin position="121"/>
        <end position="153"/>
    </location>
</feature>
<feature type="compositionally biased region" description="Basic and acidic residues" evidence="1">
    <location>
        <begin position="142"/>
        <end position="152"/>
    </location>
</feature>
<feature type="compositionally biased region" description="Basic and acidic residues" evidence="1">
    <location>
        <begin position="121"/>
        <end position="134"/>
    </location>
</feature>
<dbReference type="OrthoDB" id="8981918at2759"/>
<dbReference type="EMBL" id="SRLO01000077">
    <property type="protein sequence ID" value="TNN77997.1"/>
    <property type="molecule type" value="Genomic_DNA"/>
</dbReference>
<reference evidence="2 3" key="1">
    <citation type="submission" date="2019-03" db="EMBL/GenBank/DDBJ databases">
        <title>First draft genome of Liparis tanakae, snailfish: a comprehensive survey of snailfish specific genes.</title>
        <authorList>
            <person name="Kim W."/>
            <person name="Song I."/>
            <person name="Jeong J.-H."/>
            <person name="Kim D."/>
            <person name="Kim S."/>
            <person name="Ryu S."/>
            <person name="Song J.Y."/>
            <person name="Lee S.K."/>
        </authorList>
    </citation>
    <scope>NUCLEOTIDE SEQUENCE [LARGE SCALE GENOMIC DNA]</scope>
    <source>
        <tissue evidence="2">Muscle</tissue>
    </source>
</reference>
<evidence type="ECO:0000313" key="3">
    <source>
        <dbReference type="Proteomes" id="UP000314294"/>
    </source>
</evidence>
<sequence>MNLGLLERMLRCLALFYGPGKGPLAVFSGSVSQLQPVGSNLHIWESESFEGLLSSSTQLFVNKRQFEDPGYAEALTYLQFNTVTKESMQIFRSQMSVCERDVMDPDYEPEKLRIFHQDKQQIVHERDDKEEGPRRGKVSQRGSERGVVHRTEGLGSATTERDYLKVDKLWVGCRVRMIWHADINGIQVAANKTVWSSSALPVGQRNLRQQLPSAADTEGVVQGIRFKRESQFNEFYV</sequence>
<keyword evidence="2" id="KW-0378">Hydrolase</keyword>
<keyword evidence="2" id="KW-0347">Helicase</keyword>
<keyword evidence="3" id="KW-1185">Reference proteome</keyword>
<evidence type="ECO:0000256" key="1">
    <source>
        <dbReference type="SAM" id="MobiDB-lite"/>
    </source>
</evidence>
<evidence type="ECO:0000313" key="2">
    <source>
        <dbReference type="EMBL" id="TNN77997.1"/>
    </source>
</evidence>
<dbReference type="Proteomes" id="UP000314294">
    <property type="component" value="Unassembled WGS sequence"/>
</dbReference>
<dbReference type="GO" id="GO:0004386">
    <property type="term" value="F:helicase activity"/>
    <property type="evidence" value="ECO:0007669"/>
    <property type="project" value="UniProtKB-KW"/>
</dbReference>
<proteinExistence type="predicted"/>
<name>A0A4Z2IJM4_9TELE</name>
<organism evidence="2 3">
    <name type="scientific">Liparis tanakae</name>
    <name type="common">Tanaka's snailfish</name>
    <dbReference type="NCBI Taxonomy" id="230148"/>
    <lineage>
        <taxon>Eukaryota</taxon>
        <taxon>Metazoa</taxon>
        <taxon>Chordata</taxon>
        <taxon>Craniata</taxon>
        <taxon>Vertebrata</taxon>
        <taxon>Euteleostomi</taxon>
        <taxon>Actinopterygii</taxon>
        <taxon>Neopterygii</taxon>
        <taxon>Teleostei</taxon>
        <taxon>Neoteleostei</taxon>
        <taxon>Acanthomorphata</taxon>
        <taxon>Eupercaria</taxon>
        <taxon>Perciformes</taxon>
        <taxon>Cottioidei</taxon>
        <taxon>Cottales</taxon>
        <taxon>Liparidae</taxon>
        <taxon>Liparis</taxon>
    </lineage>
</organism>
<keyword evidence="2" id="KW-0547">Nucleotide-binding</keyword>